<evidence type="ECO:0000259" key="6">
    <source>
        <dbReference type="Pfam" id="PF00496"/>
    </source>
</evidence>
<dbReference type="Pfam" id="PF00496">
    <property type="entry name" value="SBP_bac_5"/>
    <property type="match status" value="1"/>
</dbReference>
<dbReference type="PANTHER" id="PTHR30290:SF9">
    <property type="entry name" value="OLIGOPEPTIDE-BINDING PROTEIN APPA"/>
    <property type="match status" value="1"/>
</dbReference>
<dbReference type="GO" id="GO:0015833">
    <property type="term" value="P:peptide transport"/>
    <property type="evidence" value="ECO:0007669"/>
    <property type="project" value="TreeGrafter"/>
</dbReference>
<evidence type="ECO:0000256" key="2">
    <source>
        <dbReference type="ARBA" id="ARBA00022448"/>
    </source>
</evidence>
<dbReference type="PANTHER" id="PTHR30290">
    <property type="entry name" value="PERIPLASMIC BINDING COMPONENT OF ABC TRANSPORTER"/>
    <property type="match status" value="1"/>
</dbReference>
<evidence type="ECO:0000256" key="5">
    <source>
        <dbReference type="SAM" id="SignalP"/>
    </source>
</evidence>
<evidence type="ECO:0000313" key="7">
    <source>
        <dbReference type="EMBL" id="HIY73270.1"/>
    </source>
</evidence>
<sequence length="517" mass="55825">MKKRILAVFLAAAALACSLSACGGATTQTSAPSDETTPSSGAPHANELNVGIAQDLDDSLDPYQMTAAGTREVMFNVFEGLVKPDTSGNYVNAVASDVSISEDGLTYVFTLRDNVVFHNGATCTPDDVLYSFETCAATSVTSAVVEALSAVTSMTASGNQITMVLSAPNSDFLSYVASVYIVPAGYTEQATQPVGTGPFKFVSRSVQENIILEKHEAYYGEPAHLDKVTYKIYEDNTALFTALDSGALDLVAHLTVDQVNNLSNGYQVLEGTMNLVQALYLNNAVEPFNNEKVRQALCYAVDVDAMLDLTAEGHGTKVGSSMYPAFTKYFDPSLADAYPYDAEKAKSLLAEAGYPDGFSFTITVPSNYQPHVDTATVLVEQLAAVGVQAEIQLVDWNTWVNDVYGGRNFQSTVVGFDSSTLNASGMLARWVSDNDKNMINYNNPDYDAAYAAAQATVDDEAQTAYYKECLQILSDTAANVYLQDLADFVAMRPDLEGYEFYPLYVIDMSKLYYTDAA</sequence>
<feature type="signal peptide" evidence="5">
    <location>
        <begin position="1"/>
        <end position="21"/>
    </location>
</feature>
<feature type="compositionally biased region" description="Polar residues" evidence="4">
    <location>
        <begin position="27"/>
        <end position="40"/>
    </location>
</feature>
<feature type="domain" description="Solute-binding protein family 5" evidence="6">
    <location>
        <begin position="90"/>
        <end position="437"/>
    </location>
</feature>
<dbReference type="AlphaFoldDB" id="A0A9D1Z4V9"/>
<dbReference type="PIRSF" id="PIRSF002741">
    <property type="entry name" value="MppA"/>
    <property type="match status" value="1"/>
</dbReference>
<feature type="region of interest" description="Disordered" evidence="4">
    <location>
        <begin position="27"/>
        <end position="46"/>
    </location>
</feature>
<dbReference type="GO" id="GO:0043190">
    <property type="term" value="C:ATP-binding cassette (ABC) transporter complex"/>
    <property type="evidence" value="ECO:0007669"/>
    <property type="project" value="InterPro"/>
</dbReference>
<comment type="similarity">
    <text evidence="1">Belongs to the bacterial solute-binding protein 5 family.</text>
</comment>
<gene>
    <name evidence="7" type="ORF">H9826_04760</name>
</gene>
<evidence type="ECO:0000313" key="8">
    <source>
        <dbReference type="Proteomes" id="UP000886824"/>
    </source>
</evidence>
<dbReference type="GO" id="GO:1904680">
    <property type="term" value="F:peptide transmembrane transporter activity"/>
    <property type="evidence" value="ECO:0007669"/>
    <property type="project" value="TreeGrafter"/>
</dbReference>
<dbReference type="GO" id="GO:0042597">
    <property type="term" value="C:periplasmic space"/>
    <property type="evidence" value="ECO:0007669"/>
    <property type="project" value="UniProtKB-ARBA"/>
</dbReference>
<dbReference type="Proteomes" id="UP000886824">
    <property type="component" value="Unassembled WGS sequence"/>
</dbReference>
<dbReference type="SUPFAM" id="SSF53850">
    <property type="entry name" value="Periplasmic binding protein-like II"/>
    <property type="match status" value="1"/>
</dbReference>
<comment type="caution">
    <text evidence="7">The sequence shown here is derived from an EMBL/GenBank/DDBJ whole genome shotgun (WGS) entry which is preliminary data.</text>
</comment>
<dbReference type="Gene3D" id="3.90.76.10">
    <property type="entry name" value="Dipeptide-binding Protein, Domain 1"/>
    <property type="match status" value="1"/>
</dbReference>
<name>A0A9D1Z4V9_9FIRM</name>
<dbReference type="Gene3D" id="3.40.190.10">
    <property type="entry name" value="Periplasmic binding protein-like II"/>
    <property type="match status" value="1"/>
</dbReference>
<keyword evidence="2" id="KW-0813">Transport</keyword>
<evidence type="ECO:0000256" key="4">
    <source>
        <dbReference type="SAM" id="MobiDB-lite"/>
    </source>
</evidence>
<organism evidence="7 8">
    <name type="scientific">Candidatus Intestinimonas merdavium</name>
    <dbReference type="NCBI Taxonomy" id="2838622"/>
    <lineage>
        <taxon>Bacteria</taxon>
        <taxon>Bacillati</taxon>
        <taxon>Bacillota</taxon>
        <taxon>Clostridia</taxon>
        <taxon>Eubacteriales</taxon>
        <taxon>Intestinimonas</taxon>
    </lineage>
</organism>
<protein>
    <submittedName>
        <fullName evidence="7">ABC transporter substrate-binding protein</fullName>
    </submittedName>
</protein>
<reference evidence="7" key="2">
    <citation type="submission" date="2021-04" db="EMBL/GenBank/DDBJ databases">
        <authorList>
            <person name="Gilroy R."/>
        </authorList>
    </citation>
    <scope>NUCLEOTIDE SEQUENCE</scope>
    <source>
        <strain evidence="7">CHK33-7979</strain>
    </source>
</reference>
<dbReference type="EMBL" id="DXCX01000049">
    <property type="protein sequence ID" value="HIY73270.1"/>
    <property type="molecule type" value="Genomic_DNA"/>
</dbReference>
<keyword evidence="3 5" id="KW-0732">Signal</keyword>
<evidence type="ECO:0000256" key="3">
    <source>
        <dbReference type="ARBA" id="ARBA00022729"/>
    </source>
</evidence>
<dbReference type="PROSITE" id="PS51257">
    <property type="entry name" value="PROKAR_LIPOPROTEIN"/>
    <property type="match status" value="1"/>
</dbReference>
<proteinExistence type="inferred from homology"/>
<accession>A0A9D1Z4V9</accession>
<dbReference type="Gene3D" id="3.10.105.10">
    <property type="entry name" value="Dipeptide-binding Protein, Domain 3"/>
    <property type="match status" value="1"/>
</dbReference>
<dbReference type="InterPro" id="IPR030678">
    <property type="entry name" value="Peptide/Ni-bd"/>
</dbReference>
<feature type="chain" id="PRO_5039088725" evidence="5">
    <location>
        <begin position="22"/>
        <end position="517"/>
    </location>
</feature>
<reference evidence="7" key="1">
    <citation type="journal article" date="2021" name="PeerJ">
        <title>Extensive microbial diversity within the chicken gut microbiome revealed by metagenomics and culture.</title>
        <authorList>
            <person name="Gilroy R."/>
            <person name="Ravi A."/>
            <person name="Getino M."/>
            <person name="Pursley I."/>
            <person name="Horton D.L."/>
            <person name="Alikhan N.F."/>
            <person name="Baker D."/>
            <person name="Gharbi K."/>
            <person name="Hall N."/>
            <person name="Watson M."/>
            <person name="Adriaenssens E.M."/>
            <person name="Foster-Nyarko E."/>
            <person name="Jarju S."/>
            <person name="Secka A."/>
            <person name="Antonio M."/>
            <person name="Oren A."/>
            <person name="Chaudhuri R.R."/>
            <person name="La Ragione R."/>
            <person name="Hildebrand F."/>
            <person name="Pallen M.J."/>
        </authorList>
    </citation>
    <scope>NUCLEOTIDE SEQUENCE</scope>
    <source>
        <strain evidence="7">CHK33-7979</strain>
    </source>
</reference>
<evidence type="ECO:0000256" key="1">
    <source>
        <dbReference type="ARBA" id="ARBA00005695"/>
    </source>
</evidence>
<dbReference type="InterPro" id="IPR000914">
    <property type="entry name" value="SBP_5_dom"/>
</dbReference>
<dbReference type="InterPro" id="IPR039424">
    <property type="entry name" value="SBP_5"/>
</dbReference>